<accession>A0A1R3GXW4</accession>
<sequence>MAMEIIKPAPCHAYMCAIGGAASSLVQVPTEGSAKQYKGIFDCEFRGENENQIRKAQQNQKIKQRTWPNLRLGNHDYGGRNHRAFLAFLQTHLFKRRRDLHFFYLSPPSTVVGTAHGVPSGGDHG</sequence>
<dbReference type="Gramene" id="OMO62887">
    <property type="protein sequence ID" value="OMO62887"/>
    <property type="gene ID" value="CCACVL1_22584"/>
</dbReference>
<dbReference type="Proteomes" id="UP000188268">
    <property type="component" value="Unassembled WGS sequence"/>
</dbReference>
<dbReference type="EMBL" id="AWWV01013106">
    <property type="protein sequence ID" value="OMO62887.1"/>
    <property type="molecule type" value="Genomic_DNA"/>
</dbReference>
<protein>
    <submittedName>
        <fullName evidence="1">Uncharacterized protein</fullName>
    </submittedName>
</protein>
<reference evidence="1 2" key="1">
    <citation type="submission" date="2013-09" db="EMBL/GenBank/DDBJ databases">
        <title>Corchorus capsularis genome sequencing.</title>
        <authorList>
            <person name="Alam M."/>
            <person name="Haque M.S."/>
            <person name="Islam M.S."/>
            <person name="Emdad E.M."/>
            <person name="Islam M.M."/>
            <person name="Ahmed B."/>
            <person name="Halim A."/>
            <person name="Hossen Q.M.M."/>
            <person name="Hossain M.Z."/>
            <person name="Ahmed R."/>
            <person name="Khan M.M."/>
            <person name="Islam R."/>
            <person name="Rashid M.M."/>
            <person name="Khan S.A."/>
            <person name="Rahman M.S."/>
            <person name="Alam M."/>
        </authorList>
    </citation>
    <scope>NUCLEOTIDE SEQUENCE [LARGE SCALE GENOMIC DNA]</scope>
    <source>
        <strain evidence="2">cv. CVL-1</strain>
        <tissue evidence="1">Whole seedling</tissue>
    </source>
</reference>
<gene>
    <name evidence="1" type="ORF">CCACVL1_22584</name>
</gene>
<proteinExistence type="predicted"/>
<dbReference type="AlphaFoldDB" id="A0A1R3GXW4"/>
<comment type="caution">
    <text evidence="1">The sequence shown here is derived from an EMBL/GenBank/DDBJ whole genome shotgun (WGS) entry which is preliminary data.</text>
</comment>
<evidence type="ECO:0000313" key="2">
    <source>
        <dbReference type="Proteomes" id="UP000188268"/>
    </source>
</evidence>
<name>A0A1R3GXW4_COCAP</name>
<evidence type="ECO:0000313" key="1">
    <source>
        <dbReference type="EMBL" id="OMO62887.1"/>
    </source>
</evidence>
<keyword evidence="2" id="KW-1185">Reference proteome</keyword>
<organism evidence="1 2">
    <name type="scientific">Corchorus capsularis</name>
    <name type="common">Jute</name>
    <dbReference type="NCBI Taxonomy" id="210143"/>
    <lineage>
        <taxon>Eukaryota</taxon>
        <taxon>Viridiplantae</taxon>
        <taxon>Streptophyta</taxon>
        <taxon>Embryophyta</taxon>
        <taxon>Tracheophyta</taxon>
        <taxon>Spermatophyta</taxon>
        <taxon>Magnoliopsida</taxon>
        <taxon>eudicotyledons</taxon>
        <taxon>Gunneridae</taxon>
        <taxon>Pentapetalae</taxon>
        <taxon>rosids</taxon>
        <taxon>malvids</taxon>
        <taxon>Malvales</taxon>
        <taxon>Malvaceae</taxon>
        <taxon>Grewioideae</taxon>
        <taxon>Apeibeae</taxon>
        <taxon>Corchorus</taxon>
    </lineage>
</organism>